<feature type="transmembrane region" description="Helical" evidence="1">
    <location>
        <begin position="943"/>
        <end position="960"/>
    </location>
</feature>
<organism evidence="2 3">
    <name type="scientific">Tetrahymena thermophila (strain SB210)</name>
    <dbReference type="NCBI Taxonomy" id="312017"/>
    <lineage>
        <taxon>Eukaryota</taxon>
        <taxon>Sar</taxon>
        <taxon>Alveolata</taxon>
        <taxon>Ciliophora</taxon>
        <taxon>Intramacronucleata</taxon>
        <taxon>Oligohymenophorea</taxon>
        <taxon>Hymenostomatida</taxon>
        <taxon>Tetrahymenina</taxon>
        <taxon>Tetrahymenidae</taxon>
        <taxon>Tetrahymena</taxon>
    </lineage>
</organism>
<feature type="transmembrane region" description="Helical" evidence="1">
    <location>
        <begin position="766"/>
        <end position="787"/>
    </location>
</feature>
<reference evidence="3" key="1">
    <citation type="journal article" date="2006" name="PLoS Biol.">
        <title>Macronuclear genome sequence of the ciliate Tetrahymena thermophila, a model eukaryote.</title>
        <authorList>
            <person name="Eisen J.A."/>
            <person name="Coyne R.S."/>
            <person name="Wu M."/>
            <person name="Wu D."/>
            <person name="Thiagarajan M."/>
            <person name="Wortman J.R."/>
            <person name="Badger J.H."/>
            <person name="Ren Q."/>
            <person name="Amedeo P."/>
            <person name="Jones K.M."/>
            <person name="Tallon L.J."/>
            <person name="Delcher A.L."/>
            <person name="Salzberg S.L."/>
            <person name="Silva J.C."/>
            <person name="Haas B.J."/>
            <person name="Majoros W.H."/>
            <person name="Farzad M."/>
            <person name="Carlton J.M."/>
            <person name="Smith R.K. Jr."/>
            <person name="Garg J."/>
            <person name="Pearlman R.E."/>
            <person name="Karrer K.M."/>
            <person name="Sun L."/>
            <person name="Manning G."/>
            <person name="Elde N.C."/>
            <person name="Turkewitz A.P."/>
            <person name="Asai D.J."/>
            <person name="Wilkes D.E."/>
            <person name="Wang Y."/>
            <person name="Cai H."/>
            <person name="Collins K."/>
            <person name="Stewart B.A."/>
            <person name="Lee S.R."/>
            <person name="Wilamowska K."/>
            <person name="Weinberg Z."/>
            <person name="Ruzzo W.L."/>
            <person name="Wloga D."/>
            <person name="Gaertig J."/>
            <person name="Frankel J."/>
            <person name="Tsao C.-C."/>
            <person name="Gorovsky M.A."/>
            <person name="Keeling P.J."/>
            <person name="Waller R.F."/>
            <person name="Patron N.J."/>
            <person name="Cherry J.M."/>
            <person name="Stover N.A."/>
            <person name="Krieger C.J."/>
            <person name="del Toro C."/>
            <person name="Ryder H.F."/>
            <person name="Williamson S.C."/>
            <person name="Barbeau R.A."/>
            <person name="Hamilton E.P."/>
            <person name="Orias E."/>
        </authorList>
    </citation>
    <scope>NUCLEOTIDE SEQUENCE [LARGE SCALE GENOMIC DNA]</scope>
    <source>
        <strain evidence="3">SB210</strain>
    </source>
</reference>
<name>W7X7W6_TETTS</name>
<keyword evidence="1 2" id="KW-0812">Transmembrane</keyword>
<dbReference type="KEGG" id="tet:TTHERM_000666819"/>
<sequence length="1308" mass="155694">MTALVKLKQKYIDEEDQNSYQSESNQKSELNSDHIEIHLDCVQLKSEGRNPKQNDKCIDTLQQGNVLNIELDNNSQQQQTQKDIFDEIQRIQSLNENNLQRTTEQGDIYQQLDLNIDLSQQQLKVDIQECNKQIKQKYYLRNDPKLNKQRRYKLFESIYQTKIETNFFCWRSKNNDTDQLSLSSLLYLNQIKSFICLFFLLFILGLPSFYICSRISKGLNYEYINDFQAFLLYPTIAGIGYKFWQCDMITGNKTLSQTADLKCPYGTLDFQFAQIGLTSLQDTPSFYGCEFIELQKIEIGCLKSDLSTLVSFKNIYSRCQNKSTCKINSNELLNLFDVKNGCDSSVQSQNIFISVPCRNQNVDIFGIPTTNYQASIAVVLLQTIGIIICLIFFIHQLYVNNKIKKRIKNKITMIQKFSIEIENIPKMHFNWTQELLWLHLQKNLDEYNENKSQREIKIIDIQMALPECIIKRDLIMKKHYESMKNKVIRFINSYDPNNSDYGNGIKIIQIDQLRKIFDSVLDPKIKQKCYKDLLNIIEKKSKIEKIKEQINKIEYNKYKHSSKAFVTFETKHQRDRAILIMQETLVGYFIKQFLYIFIQCFSKKYQFSKFHLRQNVLLVQKTVSPDILIWQNVFVGEFLSTFQLVMYLIIPIILCALGFFLINFGDFIRTLFLLLSPTINCYEYRFDDKSILNKHPQDPNQVLCFCSNNSIPEVDSCSMIYEAAKLKRLFPYFIMLIVNILCILSVKLAKYFVNKYTVSDKISKEIVLFQILSLFKIGINIGIYYILNKFPFKNNDQIQATFGNYIDFSPEWYRNVGMFFVIYYLIKIALYLIENIVYLVYRKVRLLIDRKCKKKKNITFQKTNFDYIKMHQGPEFEIANSYSQVLEYLCVSMFFGFGMPFFYFITFLFLILHLCFEKYYIFRHCRKESYQYNSKISNAFMSFYFYAILTSFLFLAMTYVNKRIFFEIYLQNTDLYNSQFNEQNKVNQLPTFTPQNFQSKGSYFMKISTYTYAILFVCYYFRQKIKSFFKYLSYISKYKIKRKVQNCDYRIQKYPFDYKSLYQLYSIRQLKELSLLQDYYTEREVSDIRKQRFINKKKDIDQVIKQKLDENLDLDYSEKPVSGSLNYDIILNQNCSRYFDWKTELSIFKMNKAKKEEIFSKLTESLAIKKQIQGIQNKESACKLIQQYKKQIKSRYQSFKDLKKNETTYTQDNSNQIKFVFKIEDQKQQNQIEQKQEQMNIAKSAKSDSIIQISKDSQNIILEDQILSQEQLYSSRVDHHQTLPQFYQVRNTNVNQLNVRQIQTNEQI</sequence>
<evidence type="ECO:0000313" key="3">
    <source>
        <dbReference type="Proteomes" id="UP000009168"/>
    </source>
</evidence>
<feature type="transmembrane region" description="Helical" evidence="1">
    <location>
        <begin position="901"/>
        <end position="922"/>
    </location>
</feature>
<dbReference type="InParanoid" id="W7X7W6"/>
<feature type="transmembrane region" description="Helical" evidence="1">
    <location>
        <begin position="729"/>
        <end position="746"/>
    </location>
</feature>
<protein>
    <submittedName>
        <fullName evidence="2">Transmembrane protein, putative</fullName>
    </submittedName>
</protein>
<keyword evidence="1" id="KW-1133">Transmembrane helix</keyword>
<feature type="transmembrane region" description="Helical" evidence="1">
    <location>
        <begin position="821"/>
        <end position="841"/>
    </location>
</feature>
<dbReference type="EMBL" id="GG662636">
    <property type="protein sequence ID" value="EWS73427.1"/>
    <property type="molecule type" value="Genomic_DNA"/>
</dbReference>
<proteinExistence type="predicted"/>
<keyword evidence="3" id="KW-1185">Reference proteome</keyword>
<evidence type="ECO:0000313" key="2">
    <source>
        <dbReference type="EMBL" id="EWS73427.1"/>
    </source>
</evidence>
<feature type="transmembrane region" description="Helical" evidence="1">
    <location>
        <begin position="194"/>
        <end position="211"/>
    </location>
</feature>
<dbReference type="GeneID" id="24440109"/>
<evidence type="ECO:0000256" key="1">
    <source>
        <dbReference type="SAM" id="Phobius"/>
    </source>
</evidence>
<feature type="transmembrane region" description="Helical" evidence="1">
    <location>
        <begin position="376"/>
        <end position="399"/>
    </location>
</feature>
<accession>W7X7W6</accession>
<keyword evidence="1" id="KW-0472">Membrane</keyword>
<feature type="transmembrane region" description="Helical" evidence="1">
    <location>
        <begin position="1003"/>
        <end position="1021"/>
    </location>
</feature>
<dbReference type="Proteomes" id="UP000009168">
    <property type="component" value="Unassembled WGS sequence"/>
</dbReference>
<feature type="transmembrane region" description="Helical" evidence="1">
    <location>
        <begin position="644"/>
        <end position="664"/>
    </location>
</feature>
<gene>
    <name evidence="2" type="ORF">TTHERM_000666819</name>
</gene>
<dbReference type="RefSeq" id="XP_012654043.1">
    <property type="nucleotide sequence ID" value="XM_012798589.1"/>
</dbReference>